<gene>
    <name evidence="4" type="ORF">GCM10022292_02110</name>
</gene>
<comment type="caution">
    <text evidence="4">The sequence shown here is derived from an EMBL/GenBank/DDBJ whole genome shotgun (WGS) entry which is preliminary data.</text>
</comment>
<keyword evidence="2" id="KW-0812">Transmembrane</keyword>
<dbReference type="PANTHER" id="PTHR43280:SF2">
    <property type="entry name" value="HTH-TYPE TRANSCRIPTIONAL REGULATOR EXSA"/>
    <property type="match status" value="1"/>
</dbReference>
<sequence length="503" mass="58747">MYSQEDALVLKAKELVYSNPTEAIKIADHLLNISHEPQEFAIANMLLAKSYMTKGDYKKAIIYAFDDQNQLEKVAIKTRIENNILKSTLLRKLYLDTQSIEYLNKASVLVSKVSSEKKLYEYHIFLEHINMLLDRLSVNEAIIKLKETELQFKNFLNENVDEKRAYHFVYAKAYNSLTKYDSAFVHIDKTFELLNASNKINLYEKALIYKESGLLFLKNKEFKKSKETLFIALQIAEVLDNPFLLKEINRDLAISYLASNQKNEHKVYYEKFLFLNNSVEEIEQGAVNTYYNIISSQEESQLESYNQKYTKYLYLSIAIALFIIIVGVLILLKSESRKKRNREIINYLEVSRNIFTKVKPTISAKKQTSKRLVIPEETEQNIILKLKRFEKSLKFLNKDMSLALLAGQFETNTKYLSEIINKNYNDNFNTFINKLRVNYIIEKLKNDTNYINYKISFLADESGFSSHSNFTIVFKGIVGMSPATFIKLLVKEREEIMKNEDTK</sequence>
<evidence type="ECO:0000259" key="3">
    <source>
        <dbReference type="PROSITE" id="PS01124"/>
    </source>
</evidence>
<dbReference type="SMART" id="SM00342">
    <property type="entry name" value="HTH_ARAC"/>
    <property type="match status" value="1"/>
</dbReference>
<evidence type="ECO:0000256" key="1">
    <source>
        <dbReference type="ARBA" id="ARBA00023125"/>
    </source>
</evidence>
<dbReference type="Pfam" id="PF12833">
    <property type="entry name" value="HTH_18"/>
    <property type="match status" value="1"/>
</dbReference>
<proteinExistence type="predicted"/>
<dbReference type="InterPro" id="IPR018060">
    <property type="entry name" value="HTH_AraC"/>
</dbReference>
<feature type="transmembrane region" description="Helical" evidence="2">
    <location>
        <begin position="312"/>
        <end position="332"/>
    </location>
</feature>
<protein>
    <recommendedName>
        <fullName evidence="3">HTH araC/xylS-type domain-containing protein</fullName>
    </recommendedName>
</protein>
<dbReference type="RefSeq" id="WP_344711960.1">
    <property type="nucleotide sequence ID" value="NZ_BAABCB010000002.1"/>
</dbReference>
<keyword evidence="1" id="KW-0238">DNA-binding</keyword>
<evidence type="ECO:0000313" key="5">
    <source>
        <dbReference type="Proteomes" id="UP001501682"/>
    </source>
</evidence>
<evidence type="ECO:0000256" key="2">
    <source>
        <dbReference type="SAM" id="Phobius"/>
    </source>
</evidence>
<feature type="domain" description="HTH araC/xylS-type" evidence="3">
    <location>
        <begin position="396"/>
        <end position="488"/>
    </location>
</feature>
<dbReference type="Gene3D" id="1.25.40.10">
    <property type="entry name" value="Tetratricopeptide repeat domain"/>
    <property type="match status" value="1"/>
</dbReference>
<accession>A0ABP8CKN9</accession>
<evidence type="ECO:0000313" key="4">
    <source>
        <dbReference type="EMBL" id="GAA4240264.1"/>
    </source>
</evidence>
<dbReference type="EMBL" id="BAABCB010000002">
    <property type="protein sequence ID" value="GAA4240264.1"/>
    <property type="molecule type" value="Genomic_DNA"/>
</dbReference>
<organism evidence="4 5">
    <name type="scientific">Winogradskyella damuponensis</name>
    <dbReference type="NCBI Taxonomy" id="943939"/>
    <lineage>
        <taxon>Bacteria</taxon>
        <taxon>Pseudomonadati</taxon>
        <taxon>Bacteroidota</taxon>
        <taxon>Flavobacteriia</taxon>
        <taxon>Flavobacteriales</taxon>
        <taxon>Flavobacteriaceae</taxon>
        <taxon>Winogradskyella</taxon>
    </lineage>
</organism>
<keyword evidence="5" id="KW-1185">Reference proteome</keyword>
<keyword evidence="2" id="KW-0472">Membrane</keyword>
<keyword evidence="2" id="KW-1133">Transmembrane helix</keyword>
<dbReference type="Proteomes" id="UP001501682">
    <property type="component" value="Unassembled WGS sequence"/>
</dbReference>
<dbReference type="InterPro" id="IPR011990">
    <property type="entry name" value="TPR-like_helical_dom_sf"/>
</dbReference>
<reference evidence="5" key="1">
    <citation type="journal article" date="2019" name="Int. J. Syst. Evol. Microbiol.">
        <title>The Global Catalogue of Microorganisms (GCM) 10K type strain sequencing project: providing services to taxonomists for standard genome sequencing and annotation.</title>
        <authorList>
            <consortium name="The Broad Institute Genomics Platform"/>
            <consortium name="The Broad Institute Genome Sequencing Center for Infectious Disease"/>
            <person name="Wu L."/>
            <person name="Ma J."/>
        </authorList>
    </citation>
    <scope>NUCLEOTIDE SEQUENCE [LARGE SCALE GENOMIC DNA]</scope>
    <source>
        <strain evidence="5">JCM 17633</strain>
    </source>
</reference>
<dbReference type="PANTHER" id="PTHR43280">
    <property type="entry name" value="ARAC-FAMILY TRANSCRIPTIONAL REGULATOR"/>
    <property type="match status" value="1"/>
</dbReference>
<dbReference type="Gene3D" id="1.10.10.60">
    <property type="entry name" value="Homeodomain-like"/>
    <property type="match status" value="2"/>
</dbReference>
<name>A0ABP8CKN9_9FLAO</name>
<dbReference type="PROSITE" id="PS01124">
    <property type="entry name" value="HTH_ARAC_FAMILY_2"/>
    <property type="match status" value="1"/>
</dbReference>